<keyword evidence="1" id="KW-1133">Transmembrane helix</keyword>
<dbReference type="OrthoDB" id="342718at2157"/>
<sequence>MYEHDSLTSPAVARSLGRGIALLRWGGFWSAICLPLVHVPLLLAAGFSPSTTPVLLALWLTNLAAFVLGRQHSPETEAADATEGGARR</sequence>
<feature type="transmembrane region" description="Helical" evidence="1">
    <location>
        <begin position="51"/>
        <end position="69"/>
    </location>
</feature>
<evidence type="ECO:0000313" key="3">
    <source>
        <dbReference type="Proteomes" id="UP000236584"/>
    </source>
</evidence>
<keyword evidence="3" id="KW-1185">Reference proteome</keyword>
<dbReference type="InterPro" id="IPR058341">
    <property type="entry name" value="DUF8028"/>
</dbReference>
<proteinExistence type="predicted"/>
<protein>
    <submittedName>
        <fullName evidence="2">Uncharacterized protein</fullName>
    </submittedName>
</protein>
<feature type="transmembrane region" description="Helical" evidence="1">
    <location>
        <begin position="21"/>
        <end position="45"/>
    </location>
</feature>
<evidence type="ECO:0000256" key="1">
    <source>
        <dbReference type="SAM" id="Phobius"/>
    </source>
</evidence>
<dbReference type="EMBL" id="CP026309">
    <property type="protein sequence ID" value="AUV81420.1"/>
    <property type="molecule type" value="Genomic_DNA"/>
</dbReference>
<name>A0A2I8VHN4_9EURY</name>
<dbReference type="Proteomes" id="UP000236584">
    <property type="component" value="Chromosome"/>
</dbReference>
<evidence type="ECO:0000313" key="2">
    <source>
        <dbReference type="EMBL" id="AUV81420.1"/>
    </source>
</evidence>
<keyword evidence="1" id="KW-0472">Membrane</keyword>
<accession>A0A2I8VHN4</accession>
<dbReference type="RefSeq" id="WP_103425108.1">
    <property type="nucleotide sequence ID" value="NZ_CP026309.1"/>
</dbReference>
<gene>
    <name evidence="2" type="ORF">C2R22_06920</name>
</gene>
<keyword evidence="1" id="KW-0812">Transmembrane</keyword>
<reference evidence="2 3" key="1">
    <citation type="submission" date="2018-01" db="EMBL/GenBank/DDBJ databases">
        <title>Complete genome sequence of Salinigranum rubrum GX10T, an extremely halophilic archaeon isolated from a marine solar saltern.</title>
        <authorList>
            <person name="Han S."/>
        </authorList>
    </citation>
    <scope>NUCLEOTIDE SEQUENCE [LARGE SCALE GENOMIC DNA]</scope>
    <source>
        <strain evidence="2 3">GX10</strain>
    </source>
</reference>
<organism evidence="2 3">
    <name type="scientific">Salinigranum rubrum</name>
    <dbReference type="NCBI Taxonomy" id="755307"/>
    <lineage>
        <taxon>Archaea</taxon>
        <taxon>Methanobacteriati</taxon>
        <taxon>Methanobacteriota</taxon>
        <taxon>Stenosarchaea group</taxon>
        <taxon>Halobacteria</taxon>
        <taxon>Halobacteriales</taxon>
        <taxon>Haloferacaceae</taxon>
        <taxon>Salinigranum</taxon>
    </lineage>
</organism>
<dbReference type="Pfam" id="PF26071">
    <property type="entry name" value="DUF8028"/>
    <property type="match status" value="1"/>
</dbReference>
<dbReference type="KEGG" id="srub:C2R22_06920"/>
<dbReference type="AlphaFoldDB" id="A0A2I8VHN4"/>
<dbReference type="GeneID" id="35591808"/>